<evidence type="ECO:0000313" key="10">
    <source>
        <dbReference type="EMBL" id="KAF2400709.1"/>
    </source>
</evidence>
<dbReference type="PROSITE" id="PS51263">
    <property type="entry name" value="ADF_H"/>
    <property type="match status" value="2"/>
</dbReference>
<dbReference type="FunFam" id="3.40.20.10:FF:000042">
    <property type="entry name" value="Actin depolymerizing protein"/>
    <property type="match status" value="1"/>
</dbReference>
<dbReference type="GO" id="GO:0051016">
    <property type="term" value="P:barbed-end actin filament capping"/>
    <property type="evidence" value="ECO:0007669"/>
    <property type="project" value="TreeGrafter"/>
</dbReference>
<feature type="domain" description="ADF-H" evidence="9">
    <location>
        <begin position="3"/>
        <end position="133"/>
    </location>
</feature>
<keyword evidence="11" id="KW-1185">Reference proteome</keyword>
<keyword evidence="3" id="KW-0963">Cytoplasm</keyword>
<comment type="subunit">
    <text evidence="7">Interacts with G-actin; ADP-actin form.</text>
</comment>
<dbReference type="Gene3D" id="3.40.20.10">
    <property type="entry name" value="Severin"/>
    <property type="match status" value="2"/>
</dbReference>
<dbReference type="GO" id="GO:0003785">
    <property type="term" value="F:actin monomer binding"/>
    <property type="evidence" value="ECO:0007669"/>
    <property type="project" value="TreeGrafter"/>
</dbReference>
<evidence type="ECO:0000256" key="1">
    <source>
        <dbReference type="ARBA" id="ARBA00004245"/>
    </source>
</evidence>
<comment type="similarity">
    <text evidence="2">Belongs to the actin-binding proteins ADF family. Twinfilin subfamily.</text>
</comment>
<evidence type="ECO:0000256" key="8">
    <source>
        <dbReference type="SAM" id="MobiDB-lite"/>
    </source>
</evidence>
<dbReference type="Pfam" id="PF00241">
    <property type="entry name" value="Cofilin_ADF"/>
    <property type="match status" value="2"/>
</dbReference>
<dbReference type="GO" id="GO:0051015">
    <property type="term" value="F:actin filament binding"/>
    <property type="evidence" value="ECO:0007669"/>
    <property type="project" value="TreeGrafter"/>
</dbReference>
<dbReference type="GO" id="GO:0005884">
    <property type="term" value="C:actin filament"/>
    <property type="evidence" value="ECO:0007669"/>
    <property type="project" value="TreeGrafter"/>
</dbReference>
<evidence type="ECO:0000256" key="7">
    <source>
        <dbReference type="ARBA" id="ARBA00038532"/>
    </source>
</evidence>
<dbReference type="AlphaFoldDB" id="A0A6G1HY15"/>
<dbReference type="PANTHER" id="PTHR13759">
    <property type="entry name" value="TWINFILIN"/>
    <property type="match status" value="1"/>
</dbReference>
<name>A0A6G1HY15_9PEZI</name>
<evidence type="ECO:0000313" key="11">
    <source>
        <dbReference type="Proteomes" id="UP000799640"/>
    </source>
</evidence>
<dbReference type="InterPro" id="IPR028458">
    <property type="entry name" value="Twinfilin"/>
</dbReference>
<dbReference type="OrthoDB" id="10006997at2759"/>
<dbReference type="CDD" id="cd11285">
    <property type="entry name" value="ADF_Twf-N_like"/>
    <property type="match status" value="1"/>
</dbReference>
<dbReference type="GO" id="GO:0030042">
    <property type="term" value="P:actin filament depolymerization"/>
    <property type="evidence" value="ECO:0007669"/>
    <property type="project" value="TreeGrafter"/>
</dbReference>
<accession>A0A6G1HY15</accession>
<gene>
    <name evidence="10" type="ORF">EJ06DRAFT_529826</name>
</gene>
<dbReference type="SMART" id="SM00102">
    <property type="entry name" value="ADF"/>
    <property type="match status" value="2"/>
</dbReference>
<dbReference type="EMBL" id="ML996694">
    <property type="protein sequence ID" value="KAF2400709.1"/>
    <property type="molecule type" value="Genomic_DNA"/>
</dbReference>
<evidence type="ECO:0000256" key="6">
    <source>
        <dbReference type="ARBA" id="ARBA00023212"/>
    </source>
</evidence>
<evidence type="ECO:0000256" key="5">
    <source>
        <dbReference type="ARBA" id="ARBA00023203"/>
    </source>
</evidence>
<keyword evidence="5" id="KW-0009">Actin-binding</keyword>
<dbReference type="GO" id="GO:0005737">
    <property type="term" value="C:cytoplasm"/>
    <property type="evidence" value="ECO:0007669"/>
    <property type="project" value="TreeGrafter"/>
</dbReference>
<keyword evidence="6" id="KW-0206">Cytoskeleton</keyword>
<protein>
    <submittedName>
        <fullName evidence="10">Actin depolymerizing protein</fullName>
    </submittedName>
</protein>
<reference evidence="10" key="1">
    <citation type="journal article" date="2020" name="Stud. Mycol.">
        <title>101 Dothideomycetes genomes: a test case for predicting lifestyles and emergence of pathogens.</title>
        <authorList>
            <person name="Haridas S."/>
            <person name="Albert R."/>
            <person name="Binder M."/>
            <person name="Bloem J."/>
            <person name="Labutti K."/>
            <person name="Salamov A."/>
            <person name="Andreopoulos B."/>
            <person name="Baker S."/>
            <person name="Barry K."/>
            <person name="Bills G."/>
            <person name="Bluhm B."/>
            <person name="Cannon C."/>
            <person name="Castanera R."/>
            <person name="Culley D."/>
            <person name="Daum C."/>
            <person name="Ezra D."/>
            <person name="Gonzalez J."/>
            <person name="Henrissat B."/>
            <person name="Kuo A."/>
            <person name="Liang C."/>
            <person name="Lipzen A."/>
            <person name="Lutzoni F."/>
            <person name="Magnuson J."/>
            <person name="Mondo S."/>
            <person name="Nolan M."/>
            <person name="Ohm R."/>
            <person name="Pangilinan J."/>
            <person name="Park H.-J."/>
            <person name="Ramirez L."/>
            <person name="Alfaro M."/>
            <person name="Sun H."/>
            <person name="Tritt A."/>
            <person name="Yoshinaga Y."/>
            <person name="Zwiers L.-H."/>
            <person name="Turgeon B."/>
            <person name="Goodwin S."/>
            <person name="Spatafora J."/>
            <person name="Crous P."/>
            <person name="Grigoriev I."/>
        </authorList>
    </citation>
    <scope>NUCLEOTIDE SEQUENCE</scope>
    <source>
        <strain evidence="10">CBS 262.69</strain>
    </source>
</reference>
<keyword evidence="4" id="KW-0677">Repeat</keyword>
<evidence type="ECO:0000259" key="9">
    <source>
        <dbReference type="PROSITE" id="PS51263"/>
    </source>
</evidence>
<dbReference type="Proteomes" id="UP000799640">
    <property type="component" value="Unassembled WGS sequence"/>
</dbReference>
<proteinExistence type="inferred from homology"/>
<feature type="region of interest" description="Disordered" evidence="8">
    <location>
        <begin position="299"/>
        <end position="324"/>
    </location>
</feature>
<evidence type="ECO:0000256" key="3">
    <source>
        <dbReference type="ARBA" id="ARBA00022490"/>
    </source>
</evidence>
<organism evidence="10 11">
    <name type="scientific">Trichodelitschia bisporula</name>
    <dbReference type="NCBI Taxonomy" id="703511"/>
    <lineage>
        <taxon>Eukaryota</taxon>
        <taxon>Fungi</taxon>
        <taxon>Dikarya</taxon>
        <taxon>Ascomycota</taxon>
        <taxon>Pezizomycotina</taxon>
        <taxon>Dothideomycetes</taxon>
        <taxon>Dothideomycetes incertae sedis</taxon>
        <taxon>Phaeotrichales</taxon>
        <taxon>Phaeotrichaceae</taxon>
        <taxon>Trichodelitschia</taxon>
    </lineage>
</organism>
<dbReference type="SUPFAM" id="SSF55753">
    <property type="entry name" value="Actin depolymerizing proteins"/>
    <property type="match status" value="2"/>
</dbReference>
<comment type="subcellular location">
    <subcellularLocation>
        <location evidence="1">Cytoplasm</location>
        <location evidence="1">Cytoskeleton</location>
    </subcellularLocation>
</comment>
<evidence type="ECO:0000256" key="4">
    <source>
        <dbReference type="ARBA" id="ARBA00022737"/>
    </source>
</evidence>
<dbReference type="InterPro" id="IPR029006">
    <property type="entry name" value="ADF-H/Gelsolin-like_dom_sf"/>
</dbReference>
<dbReference type="PANTHER" id="PTHR13759:SF1">
    <property type="entry name" value="TWINFILIN"/>
    <property type="match status" value="1"/>
</dbReference>
<evidence type="ECO:0000256" key="2">
    <source>
        <dbReference type="ARBA" id="ARBA00009557"/>
    </source>
</evidence>
<dbReference type="InterPro" id="IPR002108">
    <property type="entry name" value="ADF-H"/>
</dbReference>
<feature type="domain" description="ADF-H" evidence="9">
    <location>
        <begin position="172"/>
        <end position="306"/>
    </location>
</feature>
<sequence>MQSGITAARELHDAFTTFQTDPSKRALLISIQCETLVPTRTLDSTPSFDSDLSTLSSLLTPTEALYILLRPPTTNSLVTITYVPDAAPVRQKTLFASTRLTLTRELGGEHFGDSIFATTANEVGPEGWARHEAHGKADAPLTAAERDLEDIRAAEAAEVGGTERRGAGYGPAGGFTMANAGSAVDALKALGPGGLVVLRIGQDERIVLEDEGTPVREGVQPGDVARYLSADEPRYAVYGYGGAGELKPVFIYTCPTQARIKDKMLYASSRRSAEALAKSAGGDLAKKIEASDPSEITAGAIEEEFAVKEETKTGFSKPKRPGRR</sequence>